<comment type="caution">
    <text evidence="2">The sequence shown here is derived from an EMBL/GenBank/DDBJ whole genome shotgun (WGS) entry which is preliminary data.</text>
</comment>
<keyword evidence="3" id="KW-1185">Reference proteome</keyword>
<evidence type="ECO:0000313" key="2">
    <source>
        <dbReference type="EMBL" id="RNA18781.1"/>
    </source>
</evidence>
<name>A0A3M7R5V3_BRAPC</name>
<feature type="transmembrane region" description="Helical" evidence="1">
    <location>
        <begin position="14"/>
        <end position="32"/>
    </location>
</feature>
<keyword evidence="1" id="KW-0472">Membrane</keyword>
<protein>
    <submittedName>
        <fullName evidence="2">Uncharacterized protein</fullName>
    </submittedName>
</protein>
<dbReference type="Proteomes" id="UP000276133">
    <property type="component" value="Unassembled WGS sequence"/>
</dbReference>
<reference evidence="2 3" key="1">
    <citation type="journal article" date="2018" name="Sci. Rep.">
        <title>Genomic signatures of local adaptation to the degree of environmental predictability in rotifers.</title>
        <authorList>
            <person name="Franch-Gras L."/>
            <person name="Hahn C."/>
            <person name="Garcia-Roger E.M."/>
            <person name="Carmona M.J."/>
            <person name="Serra M."/>
            <person name="Gomez A."/>
        </authorList>
    </citation>
    <scope>NUCLEOTIDE SEQUENCE [LARGE SCALE GENOMIC DNA]</scope>
    <source>
        <strain evidence="2">HYR1</strain>
    </source>
</reference>
<dbReference type="EMBL" id="REGN01004174">
    <property type="protein sequence ID" value="RNA18781.1"/>
    <property type="molecule type" value="Genomic_DNA"/>
</dbReference>
<proteinExistence type="predicted"/>
<keyword evidence="1" id="KW-0812">Transmembrane</keyword>
<evidence type="ECO:0000313" key="3">
    <source>
        <dbReference type="Proteomes" id="UP000276133"/>
    </source>
</evidence>
<keyword evidence="1" id="KW-1133">Transmembrane helix</keyword>
<evidence type="ECO:0000256" key="1">
    <source>
        <dbReference type="SAM" id="Phobius"/>
    </source>
</evidence>
<organism evidence="2 3">
    <name type="scientific">Brachionus plicatilis</name>
    <name type="common">Marine rotifer</name>
    <name type="synonym">Brachionus muelleri</name>
    <dbReference type="NCBI Taxonomy" id="10195"/>
    <lineage>
        <taxon>Eukaryota</taxon>
        <taxon>Metazoa</taxon>
        <taxon>Spiralia</taxon>
        <taxon>Gnathifera</taxon>
        <taxon>Rotifera</taxon>
        <taxon>Eurotatoria</taxon>
        <taxon>Monogononta</taxon>
        <taxon>Pseudotrocha</taxon>
        <taxon>Ploima</taxon>
        <taxon>Brachionidae</taxon>
        <taxon>Brachionus</taxon>
    </lineage>
</organism>
<feature type="transmembrane region" description="Helical" evidence="1">
    <location>
        <begin position="44"/>
        <end position="61"/>
    </location>
</feature>
<accession>A0A3M7R5V3</accession>
<gene>
    <name evidence="2" type="ORF">BpHYR1_049661</name>
</gene>
<dbReference type="AlphaFoldDB" id="A0A3M7R5V3"/>
<sequence length="91" mass="10816">MLIYKLNLNFSPRKYLICQISPNVVFLSKVYFKKRIGTLKRTRLYFMIAISAISIQFYYTYTFVTPLRYNMTLAKIGFHNGEKNKIIDSED</sequence>